<evidence type="ECO:0000313" key="3">
    <source>
        <dbReference type="Proteomes" id="UP000005463"/>
    </source>
</evidence>
<keyword evidence="1" id="KW-1133">Transmembrane helix</keyword>
<name>B1FG47_9BURK</name>
<keyword evidence="1" id="KW-0812">Transmembrane</keyword>
<comment type="caution">
    <text evidence="2">The sequence shown here is derived from an EMBL/GenBank/DDBJ whole genome shotgun (WGS) entry which is preliminary data.</text>
</comment>
<keyword evidence="1" id="KW-0472">Membrane</keyword>
<sequence length="123" mass="13315">MSISYGPIILAAAAFGAGLTSAWYWYGSARVEFRRPPATPFGPLDLNDPMAREPILPEQKPGWYAYWQRTATDALALAAEQNWNAMVDANREMGRLNQIAARWTAAAVLLGTASSVWSALGGA</sequence>
<dbReference type="PATRIC" id="fig|396596.7.peg.4699"/>
<evidence type="ECO:0000256" key="1">
    <source>
        <dbReference type="SAM" id="Phobius"/>
    </source>
</evidence>
<protein>
    <recommendedName>
        <fullName evidence="4">Transmembrane protein</fullName>
    </recommendedName>
</protein>
<proteinExistence type="predicted"/>
<evidence type="ECO:0008006" key="4">
    <source>
        <dbReference type="Google" id="ProtNLM"/>
    </source>
</evidence>
<organism evidence="2 3">
    <name type="scientific">Burkholderia ambifaria IOP40-10</name>
    <dbReference type="NCBI Taxonomy" id="396596"/>
    <lineage>
        <taxon>Bacteria</taxon>
        <taxon>Pseudomonadati</taxon>
        <taxon>Pseudomonadota</taxon>
        <taxon>Betaproteobacteria</taxon>
        <taxon>Burkholderiales</taxon>
        <taxon>Burkholderiaceae</taxon>
        <taxon>Burkholderia</taxon>
        <taxon>Burkholderia cepacia complex</taxon>
    </lineage>
</organism>
<accession>B1FG47</accession>
<feature type="transmembrane region" description="Helical" evidence="1">
    <location>
        <begin position="6"/>
        <end position="26"/>
    </location>
</feature>
<feature type="transmembrane region" description="Helical" evidence="1">
    <location>
        <begin position="100"/>
        <end position="120"/>
    </location>
</feature>
<dbReference type="Proteomes" id="UP000005463">
    <property type="component" value="Unassembled WGS sequence"/>
</dbReference>
<evidence type="ECO:0000313" key="2">
    <source>
        <dbReference type="EMBL" id="EDT03478.1"/>
    </source>
</evidence>
<dbReference type="AlphaFoldDB" id="B1FG47"/>
<reference evidence="2 3" key="1">
    <citation type="submission" date="2008-03" db="EMBL/GenBank/DDBJ databases">
        <title>Sequencing of the draft genome and assembly of Burkholderia ambifaria IOP40-10.</title>
        <authorList>
            <consortium name="US DOE Joint Genome Institute (JGI-PGF)"/>
            <person name="Copeland A."/>
            <person name="Lucas S."/>
            <person name="Lapidus A."/>
            <person name="Glavina del Rio T."/>
            <person name="Dalin E."/>
            <person name="Tice H."/>
            <person name="Bruce D."/>
            <person name="Goodwin L."/>
            <person name="Pitluck S."/>
            <person name="Larimer F."/>
            <person name="Land M.L."/>
            <person name="Hauser L."/>
            <person name="Tiedje J."/>
            <person name="Richardson P."/>
        </authorList>
    </citation>
    <scope>NUCLEOTIDE SEQUENCE [LARGE SCALE GENOMIC DNA]</scope>
    <source>
        <strain evidence="2 3">IOP40-10</strain>
    </source>
</reference>
<dbReference type="RefSeq" id="WP_006752189.1">
    <property type="nucleotide sequence ID" value="NZ_ABLC01000068.1"/>
</dbReference>
<dbReference type="EMBL" id="ABLC01000068">
    <property type="protein sequence ID" value="EDT03478.1"/>
    <property type="molecule type" value="Genomic_DNA"/>
</dbReference>
<gene>
    <name evidence="2" type="ORF">BamIOP4010DRAFT_3007</name>
</gene>